<reference evidence="2 3" key="1">
    <citation type="submission" date="2019-01" db="EMBL/GenBank/DDBJ databases">
        <title>Sequencing of cultivated peanut Arachis hypogaea provides insights into genome evolution and oil improvement.</title>
        <authorList>
            <person name="Chen X."/>
        </authorList>
    </citation>
    <scope>NUCLEOTIDE SEQUENCE [LARGE SCALE GENOMIC DNA]</scope>
    <source>
        <strain evidence="3">cv. Fuhuasheng</strain>
        <tissue evidence="2">Leaves</tissue>
    </source>
</reference>
<feature type="region of interest" description="Disordered" evidence="1">
    <location>
        <begin position="187"/>
        <end position="265"/>
    </location>
</feature>
<accession>A0A445AY67</accession>
<feature type="compositionally biased region" description="Polar residues" evidence="1">
    <location>
        <begin position="206"/>
        <end position="216"/>
    </location>
</feature>
<protein>
    <submittedName>
        <fullName evidence="2">Uncharacterized protein</fullName>
    </submittedName>
</protein>
<keyword evidence="3" id="KW-1185">Reference proteome</keyword>
<evidence type="ECO:0000313" key="2">
    <source>
        <dbReference type="EMBL" id="RYR31350.1"/>
    </source>
</evidence>
<name>A0A445AY67_ARAHY</name>
<dbReference type="AlphaFoldDB" id="A0A445AY67"/>
<evidence type="ECO:0000256" key="1">
    <source>
        <dbReference type="SAM" id="MobiDB-lite"/>
    </source>
</evidence>
<organism evidence="2 3">
    <name type="scientific">Arachis hypogaea</name>
    <name type="common">Peanut</name>
    <dbReference type="NCBI Taxonomy" id="3818"/>
    <lineage>
        <taxon>Eukaryota</taxon>
        <taxon>Viridiplantae</taxon>
        <taxon>Streptophyta</taxon>
        <taxon>Embryophyta</taxon>
        <taxon>Tracheophyta</taxon>
        <taxon>Spermatophyta</taxon>
        <taxon>Magnoliopsida</taxon>
        <taxon>eudicotyledons</taxon>
        <taxon>Gunneridae</taxon>
        <taxon>Pentapetalae</taxon>
        <taxon>rosids</taxon>
        <taxon>fabids</taxon>
        <taxon>Fabales</taxon>
        <taxon>Fabaceae</taxon>
        <taxon>Papilionoideae</taxon>
        <taxon>50 kb inversion clade</taxon>
        <taxon>dalbergioids sensu lato</taxon>
        <taxon>Dalbergieae</taxon>
        <taxon>Pterocarpus clade</taxon>
        <taxon>Arachis</taxon>
    </lineage>
</organism>
<gene>
    <name evidence="2" type="ORF">Ahy_B01g056158</name>
</gene>
<dbReference type="EMBL" id="SDMP01000011">
    <property type="protein sequence ID" value="RYR31350.1"/>
    <property type="molecule type" value="Genomic_DNA"/>
</dbReference>
<proteinExistence type="predicted"/>
<evidence type="ECO:0000313" key="3">
    <source>
        <dbReference type="Proteomes" id="UP000289738"/>
    </source>
</evidence>
<comment type="caution">
    <text evidence="2">The sequence shown here is derived from an EMBL/GenBank/DDBJ whole genome shotgun (WGS) entry which is preliminary data.</text>
</comment>
<dbReference type="Proteomes" id="UP000289738">
    <property type="component" value="Chromosome B01"/>
</dbReference>
<sequence length="534" mass="60214">MQLRSGKIIHMADEASNVNGGSSTNDSIPVTVQSSDVTSRSEGVVLSESIVVTSHVEENHHDLVNLLTQQMTTILNPMMVDHELKFERLARSICYLSLPESEVVKITVMGLGFYMRRKLLNVHIPDLAHLAERVCQVELMKKENEKYRNEQKLKSKPFTRKKKVAYVTMESSDEEFDLEAEERMKKELAHREEQARQRQPIRRIEGQSSKAPQQNVVAPLSPRGYPRGRERRNLNQNKKPQSDKSKGATPSVHSRIVFPSDGETCPKEILSPAKLEKGKAIAHSSGIDKGKEADLDEEYFEEGDDEMVRTISIIPTEYVGEYEGVPEEDYDKDSEEAFSFIRYEDEPGYFLRPTEKQKSHLFPLHITTTLSGIKVNNVLIDGGAVISLLPERMLIKVENKSGSSDEVESFRDASSFLSYNNSMSLIEFSHGLSFSSLCNASDIVSSTTDLIAEVHCVKNKAVVNPVKDHVRSVYSESVDFSFDYIYDLEPWGFKKQSAKDEDHFKGFESQDPLQEINLGNGFLNKLLLLLLGSG</sequence>
<feature type="compositionally biased region" description="Basic and acidic residues" evidence="1">
    <location>
        <begin position="187"/>
        <end position="196"/>
    </location>
</feature>